<evidence type="ECO:0000256" key="9">
    <source>
        <dbReference type="ARBA" id="ARBA00022871"/>
    </source>
</evidence>
<keyword evidence="4" id="KW-0547">Nucleotide-binding</keyword>
<organism evidence="16">
    <name type="scientific">Culex pipiens</name>
    <name type="common">House mosquito</name>
    <dbReference type="NCBI Taxonomy" id="7175"/>
    <lineage>
        <taxon>Eukaryota</taxon>
        <taxon>Metazoa</taxon>
        <taxon>Ecdysozoa</taxon>
        <taxon>Arthropoda</taxon>
        <taxon>Hexapoda</taxon>
        <taxon>Insecta</taxon>
        <taxon>Pterygota</taxon>
        <taxon>Neoptera</taxon>
        <taxon>Endopterygota</taxon>
        <taxon>Diptera</taxon>
        <taxon>Nematocera</taxon>
        <taxon>Culicoidea</taxon>
        <taxon>Culicidae</taxon>
        <taxon>Culicinae</taxon>
        <taxon>Culicini</taxon>
        <taxon>Culex</taxon>
        <taxon>Culex</taxon>
    </lineage>
</organism>
<dbReference type="Pfam" id="PF00567">
    <property type="entry name" value="TUDOR"/>
    <property type="match status" value="2"/>
</dbReference>
<dbReference type="SUPFAM" id="SSF52540">
    <property type="entry name" value="P-loop containing nucleoside triphosphate hydrolases"/>
    <property type="match status" value="2"/>
</dbReference>
<keyword evidence="6" id="KW-0378">Hydrolase</keyword>
<dbReference type="Gene3D" id="2.30.30.140">
    <property type="match status" value="2"/>
</dbReference>
<dbReference type="InterPro" id="IPR008978">
    <property type="entry name" value="HSP20-like_chaperone"/>
</dbReference>
<dbReference type="GO" id="GO:0042078">
    <property type="term" value="P:germ-line stem cell division"/>
    <property type="evidence" value="ECO:0007669"/>
    <property type="project" value="TreeGrafter"/>
</dbReference>
<feature type="compositionally biased region" description="Pro residues" evidence="13">
    <location>
        <begin position="419"/>
        <end position="428"/>
    </location>
</feature>
<dbReference type="EC" id="3.6.4.13" evidence="1"/>
<dbReference type="InterPro" id="IPR011545">
    <property type="entry name" value="DEAD/DEAH_box_helicase_dom"/>
</dbReference>
<dbReference type="GO" id="GO:0016787">
    <property type="term" value="F:hydrolase activity"/>
    <property type="evidence" value="ECO:0007669"/>
    <property type="project" value="UniProtKB-KW"/>
</dbReference>
<feature type="compositionally biased region" description="Low complexity" evidence="13">
    <location>
        <begin position="506"/>
        <end position="516"/>
    </location>
</feature>
<evidence type="ECO:0000256" key="2">
    <source>
        <dbReference type="ARBA" id="ARBA00022473"/>
    </source>
</evidence>
<evidence type="ECO:0000259" key="14">
    <source>
        <dbReference type="PROSITE" id="PS50304"/>
    </source>
</evidence>
<evidence type="ECO:0000256" key="13">
    <source>
        <dbReference type="SAM" id="MobiDB-lite"/>
    </source>
</evidence>
<dbReference type="GO" id="GO:0007283">
    <property type="term" value="P:spermatogenesis"/>
    <property type="evidence" value="ECO:0007669"/>
    <property type="project" value="UniProtKB-KW"/>
</dbReference>
<feature type="compositionally biased region" description="Low complexity" evidence="13">
    <location>
        <begin position="489"/>
        <end position="498"/>
    </location>
</feature>
<keyword evidence="11" id="KW-0469">Meiosis</keyword>
<dbReference type="InterPro" id="IPR027417">
    <property type="entry name" value="P-loop_NTPase"/>
</dbReference>
<dbReference type="GO" id="GO:0003676">
    <property type="term" value="F:nucleic acid binding"/>
    <property type="evidence" value="ECO:0007669"/>
    <property type="project" value="InterPro"/>
</dbReference>
<protein>
    <recommendedName>
        <fullName evidence="1">RNA helicase</fullName>
        <ecNumber evidence="1">3.6.4.13</ecNumber>
    </recommendedName>
</protein>
<dbReference type="GO" id="GO:0005737">
    <property type="term" value="C:cytoplasm"/>
    <property type="evidence" value="ECO:0007669"/>
    <property type="project" value="UniProtKB-ARBA"/>
</dbReference>
<feature type="compositionally biased region" description="Polar residues" evidence="13">
    <location>
        <begin position="296"/>
        <end position="311"/>
    </location>
</feature>
<dbReference type="SUPFAM" id="SSF63748">
    <property type="entry name" value="Tudor/PWWP/MBT"/>
    <property type="match status" value="2"/>
</dbReference>
<comment type="catalytic activity">
    <reaction evidence="12">
        <text>ATP + H2O = ADP + phosphate + H(+)</text>
        <dbReference type="Rhea" id="RHEA:13065"/>
        <dbReference type="ChEBI" id="CHEBI:15377"/>
        <dbReference type="ChEBI" id="CHEBI:15378"/>
        <dbReference type="ChEBI" id="CHEBI:30616"/>
        <dbReference type="ChEBI" id="CHEBI:43474"/>
        <dbReference type="ChEBI" id="CHEBI:456216"/>
        <dbReference type="EC" id="3.6.4.13"/>
    </reaction>
</comment>
<feature type="domain" description="Tudor" evidence="14">
    <location>
        <begin position="1432"/>
        <end position="1488"/>
    </location>
</feature>
<feature type="region of interest" description="Disordered" evidence="13">
    <location>
        <begin position="1280"/>
        <end position="1306"/>
    </location>
</feature>
<keyword evidence="10" id="KW-0943">RNA-mediated gene silencing</keyword>
<keyword evidence="5" id="KW-0221">Differentiation</keyword>
<dbReference type="InterPro" id="IPR035437">
    <property type="entry name" value="SNase_OB-fold_sf"/>
</dbReference>
<keyword evidence="9" id="KW-0744">Spermatogenesis</keyword>
<evidence type="ECO:0000313" key="16">
    <source>
        <dbReference type="EMBL" id="CAG6515831.1"/>
    </source>
</evidence>
<keyword evidence="7 16" id="KW-0347">Helicase</keyword>
<evidence type="ECO:0000256" key="6">
    <source>
        <dbReference type="ARBA" id="ARBA00022801"/>
    </source>
</evidence>
<dbReference type="Gene3D" id="3.40.50.300">
    <property type="entry name" value="P-loop containing nucleotide triphosphate hydrolases"/>
    <property type="match status" value="2"/>
</dbReference>
<evidence type="ECO:0000256" key="1">
    <source>
        <dbReference type="ARBA" id="ARBA00012552"/>
    </source>
</evidence>
<dbReference type="InterPro" id="IPR002999">
    <property type="entry name" value="Tudor"/>
</dbReference>
<evidence type="ECO:0000256" key="8">
    <source>
        <dbReference type="ARBA" id="ARBA00022840"/>
    </source>
</evidence>
<feature type="region of interest" description="Disordered" evidence="13">
    <location>
        <begin position="342"/>
        <end position="398"/>
    </location>
</feature>
<dbReference type="EMBL" id="HBUE01172486">
    <property type="protein sequence ID" value="CAG6515831.1"/>
    <property type="molecule type" value="Transcribed_RNA"/>
</dbReference>
<evidence type="ECO:0000256" key="11">
    <source>
        <dbReference type="ARBA" id="ARBA00023254"/>
    </source>
</evidence>
<dbReference type="InterPro" id="IPR007052">
    <property type="entry name" value="CS_dom"/>
</dbReference>
<sequence length="1830" mass="208862">MEDDAIRITHYINPHMFWYKPESAYVHNLDEKRFQLKIDEYCEQHFRRASSDSYYDGFPGEVVAVLDFDRNKWCRCVVDEIIEDGNREKRYILWAIDDGAPIQSSSRYINPLPNHLTSEATTKVKRGSIKNVLPSECVYDPAEDKVVAKVTNRWDPNAVTMLQSIIQNGSEIHFRNVTRHKVCNVLTHFGDLEIVTRGSHRFDATRVLTEARRAYAVEPRDFITKLSEIQTMSENRYRLPQAQENGKNGQIKQTTPGRPYRQERPETNRIRNDPPSNFELNGVNEEDFDESASMIRPNTTGRPRLPQQQSYGEAIPENSNSEEDLYPVAPERTNAVARGNERAIFEQKTRPPNPQSLGDPRISKSPTEPPKSNGFEPSNRSNVNSTLNGSPDQQPPKSTVSFASKLELRKKLRAASKVTPPPAVPEAPPKSKYDTPLNLIPAGFNMGNITFENGRAMAGGGSSDSSERKAKQPSPGFKLRQSAANPKPQQQQQRQQQQPSYEKHNGNAAAAVQQGNGRDDGSSDYSPVYMTKNTSRFDHYVEEEACIRSKLTHQRLLVHGKRPVRPVDSLESVNFCADVHRELEAMRFRSIQRIQTYGWPHILRGNSFFCVNAAETGKTFTYLPAICSSVVRLHDEDLAPKGAGPLVIIMCRSSREVQRVASYCKRILNTSISKSLSVLEAYGARDIPKVCNLLLNSCAILVSTAPAYRRLYENMPNAFVRDRIQAVVIDDIDVIVERFAPELQLLCKNCDKPELQMVVTATYWNPMFAGFLRRYKNMIICIGAYLEAAIYGRSNLMLKVLRTHNDADENRQWDAKLNEVVNFVKEHNYQNERTLVCCSEPSEVCEIVERLKSQSITHMFCNDATMLTKMDGFRHWDKQSAGEMLVMVCYDAILPDLEICMAQHIIHFSLAKSWTSFTRRFACAFGYYGNPFVEVAAAPAAQQKKSNASSLIMLDENNNEQLPTLVKFLQIHNHVVPESVLKLANNIRIQQEEQKMAVGNPVDFCSQLLDFGKCRSNGCRKRHVFTTSDLSVGAVPTTGLIKMKIYNIFSPTHYAVRVLEQRDYGARGWTKVNDSKQFFALDLSMQQHFSNEERHCNHGNVHYNDWCVIFDEYRYWRCRIMSMEPKKENSSSRRVKVKLLDVGRTLDCVSTELLHLPDEFRRLPAQATDVRIVGVVPHDFETEWDKRVTATIRAWIERYTAKDEFHVEGTVLLAVKDTVWVDTIRLVEHLSQVNTDIHEINVKTEIVGNKNFGVTDKEPLELLTQMVADCEAFRKRARDGISSVSEDEGDNLSETAPSPRPESDEFFRGDKKVMEIDKPEVTPLELPKGLLRPMEFSETDSDDCVSEVAEKVADENEEKLPVVKVEEKSLVPERKFNEVYDELHKDEPSEVFISYYYGPDNFYVCRVSQFSHISTMIGNFTKEETNLVPLEQPQLGAYCLVLYDNGYQRAKITQVESRDIRVFFLDLGGFETYLSVDLFQLPDDLLKATSFCAIKAEVACLLPREEGEPAVWSAEVSDRIYDEVLANYERFNAEVIEQTSRPPVDALVHCHTYRLLLSGPEPEPVSWLFDDVVERGLARYIEEERPNAIDFNFDDDELKELFAPNGANTQQPQLRPAEETDDSGARIEEVVEPKAAEQPQPKMSSKLALLKQRRLRKMKSSSNPLNYPRLKCEFRSPKTIWRQDDALVVIRVSAPEYVKYDLTIDADSVKLCYVHEGEKYLLSIVLFAAIRPEHAIHEVRGLSIMIRLVKLVQTLQWPSLMRQGDKVPWLQQSLEVPNSDETDCTEGFDRAQPTVPNLDMSDDSLSDEPDFSDQYDPFDPIVDEYFRRDD</sequence>
<feature type="compositionally biased region" description="Polar residues" evidence="13">
    <location>
        <begin position="375"/>
        <end position="398"/>
    </location>
</feature>
<dbReference type="Gene3D" id="2.40.50.90">
    <property type="match status" value="1"/>
</dbReference>
<dbReference type="GO" id="GO:0005524">
    <property type="term" value="F:ATP binding"/>
    <property type="evidence" value="ECO:0007669"/>
    <property type="project" value="UniProtKB-KW"/>
</dbReference>
<feature type="region of interest" description="Disordered" evidence="13">
    <location>
        <begin position="1604"/>
        <end position="1624"/>
    </location>
</feature>
<keyword evidence="2" id="KW-0217">Developmental protein</keyword>
<feature type="compositionally biased region" description="Polar residues" evidence="13">
    <location>
        <begin position="242"/>
        <end position="256"/>
    </location>
</feature>
<dbReference type="CDD" id="cd06463">
    <property type="entry name" value="p23_like"/>
    <property type="match status" value="1"/>
</dbReference>
<dbReference type="CDD" id="cd20435">
    <property type="entry name" value="Tudor_TDRD12_rpt2"/>
    <property type="match status" value="1"/>
</dbReference>
<dbReference type="PANTHER" id="PTHR22655">
    <property type="entry name" value="ATP-DEPENDENT RNA HELICASE TDRD12-RELATED"/>
    <property type="match status" value="1"/>
</dbReference>
<evidence type="ECO:0000256" key="4">
    <source>
        <dbReference type="ARBA" id="ARBA00022741"/>
    </source>
</evidence>
<proteinExistence type="predicted"/>
<dbReference type="PROSITE" id="PS50304">
    <property type="entry name" value="TUDOR"/>
    <property type="match status" value="1"/>
</dbReference>
<dbReference type="GO" id="GO:0003724">
    <property type="term" value="F:RNA helicase activity"/>
    <property type="evidence" value="ECO:0007669"/>
    <property type="project" value="UniProtKB-EC"/>
</dbReference>
<evidence type="ECO:0000256" key="7">
    <source>
        <dbReference type="ARBA" id="ARBA00022806"/>
    </source>
</evidence>
<dbReference type="Pfam" id="PF00270">
    <property type="entry name" value="DEAD"/>
    <property type="match status" value="1"/>
</dbReference>
<evidence type="ECO:0000256" key="5">
    <source>
        <dbReference type="ARBA" id="ARBA00022782"/>
    </source>
</evidence>
<feature type="compositionally biased region" description="Basic and acidic residues" evidence="13">
    <location>
        <begin position="260"/>
        <end position="272"/>
    </location>
</feature>
<keyword evidence="3" id="KW-0677">Repeat</keyword>
<accession>A0A8D8GQ16</accession>
<evidence type="ECO:0000256" key="3">
    <source>
        <dbReference type="ARBA" id="ARBA00022737"/>
    </source>
</evidence>
<keyword evidence="8" id="KW-0067">ATP-binding</keyword>
<dbReference type="GO" id="GO:0051321">
    <property type="term" value="P:meiotic cell cycle"/>
    <property type="evidence" value="ECO:0007669"/>
    <property type="project" value="UniProtKB-KW"/>
</dbReference>
<dbReference type="SUPFAM" id="SSF49764">
    <property type="entry name" value="HSP20-like chaperones"/>
    <property type="match status" value="1"/>
</dbReference>
<dbReference type="PROSITE" id="PS51203">
    <property type="entry name" value="CS"/>
    <property type="match status" value="1"/>
</dbReference>
<feature type="domain" description="CS" evidence="15">
    <location>
        <begin position="1674"/>
        <end position="1761"/>
    </location>
</feature>
<feature type="region of interest" description="Disordered" evidence="13">
    <location>
        <begin position="455"/>
        <end position="526"/>
    </location>
</feature>
<evidence type="ECO:0000259" key="15">
    <source>
        <dbReference type="PROSITE" id="PS51203"/>
    </source>
</evidence>
<dbReference type="EMBL" id="HBUE01277941">
    <property type="protein sequence ID" value="CAG6567331.1"/>
    <property type="molecule type" value="Transcribed_RNA"/>
</dbReference>
<feature type="region of interest" description="Disordered" evidence="13">
    <location>
        <begin position="413"/>
        <end position="438"/>
    </location>
</feature>
<dbReference type="GO" id="GO:0031047">
    <property type="term" value="P:regulatory ncRNA-mediated gene silencing"/>
    <property type="evidence" value="ECO:0007669"/>
    <property type="project" value="UniProtKB-KW"/>
</dbReference>
<name>A0A8D8GQ16_CULPI</name>
<evidence type="ECO:0000256" key="12">
    <source>
        <dbReference type="ARBA" id="ARBA00047984"/>
    </source>
</evidence>
<evidence type="ECO:0000256" key="10">
    <source>
        <dbReference type="ARBA" id="ARBA00023158"/>
    </source>
</evidence>
<feature type="region of interest" description="Disordered" evidence="13">
    <location>
        <begin position="240"/>
        <end position="328"/>
    </location>
</feature>
<feature type="compositionally biased region" description="Acidic residues" evidence="13">
    <location>
        <begin position="1800"/>
        <end position="1813"/>
    </location>
</feature>
<dbReference type="Gene3D" id="2.60.40.790">
    <property type="match status" value="1"/>
</dbReference>
<feature type="region of interest" description="Disordered" evidence="13">
    <location>
        <begin position="1778"/>
        <end position="1819"/>
    </location>
</feature>
<reference evidence="16" key="1">
    <citation type="submission" date="2021-05" db="EMBL/GenBank/DDBJ databases">
        <authorList>
            <person name="Alioto T."/>
            <person name="Alioto T."/>
            <person name="Gomez Garrido J."/>
        </authorList>
    </citation>
    <scope>NUCLEOTIDE SEQUENCE</scope>
</reference>
<dbReference type="SMART" id="SM00333">
    <property type="entry name" value="TUDOR"/>
    <property type="match status" value="2"/>
</dbReference>
<dbReference type="PANTHER" id="PTHR22655:SF2">
    <property type="entry name" value="ATP-DEPENDENT RNA HELICASE TDRD12-RELATED"/>
    <property type="match status" value="1"/>
</dbReference>